<dbReference type="InterPro" id="IPR013783">
    <property type="entry name" value="Ig-like_fold"/>
</dbReference>
<name>A4C9F8_9GAMM</name>
<organism evidence="5 6">
    <name type="scientific">Pseudoalteromonas tunicata D2</name>
    <dbReference type="NCBI Taxonomy" id="87626"/>
    <lineage>
        <taxon>Bacteria</taxon>
        <taxon>Pseudomonadati</taxon>
        <taxon>Pseudomonadota</taxon>
        <taxon>Gammaproteobacteria</taxon>
        <taxon>Alteromonadales</taxon>
        <taxon>Pseudoalteromonadaceae</taxon>
        <taxon>Pseudoalteromonas</taxon>
    </lineage>
</organism>
<comment type="caution">
    <text evidence="5">The sequence shown here is derived from an EMBL/GenBank/DDBJ whole genome shotgun (WGS) entry which is preliminary data.</text>
</comment>
<dbReference type="eggNOG" id="COG3706">
    <property type="taxonomic scope" value="Bacteria"/>
</dbReference>
<dbReference type="GO" id="GO:0043709">
    <property type="term" value="P:cell adhesion involved in single-species biofilm formation"/>
    <property type="evidence" value="ECO:0007669"/>
    <property type="project" value="TreeGrafter"/>
</dbReference>
<dbReference type="PROSITE" id="PS50887">
    <property type="entry name" value="GGDEF"/>
    <property type="match status" value="1"/>
</dbReference>
<dbReference type="CDD" id="cd01949">
    <property type="entry name" value="GGDEF"/>
    <property type="match status" value="1"/>
</dbReference>
<dbReference type="InterPro" id="IPR011123">
    <property type="entry name" value="Y_Y_Y"/>
</dbReference>
<feature type="signal peptide" evidence="3">
    <location>
        <begin position="1"/>
        <end position="18"/>
    </location>
</feature>
<dbReference type="Gene3D" id="3.30.70.270">
    <property type="match status" value="1"/>
</dbReference>
<dbReference type="OrthoDB" id="176203at2"/>
<dbReference type="Pfam" id="PF00990">
    <property type="entry name" value="GGDEF"/>
    <property type="match status" value="1"/>
</dbReference>
<accession>A4C9F8</accession>
<dbReference type="InterPro" id="IPR029787">
    <property type="entry name" value="Nucleotide_cyclase"/>
</dbReference>
<dbReference type="EMBL" id="AAOH01000003">
    <property type="protein sequence ID" value="EAR29223.1"/>
    <property type="molecule type" value="Genomic_DNA"/>
</dbReference>
<dbReference type="SMART" id="SM00267">
    <property type="entry name" value="GGDEF"/>
    <property type="match status" value="1"/>
</dbReference>
<keyword evidence="6" id="KW-1185">Reference proteome</keyword>
<dbReference type="SUPFAM" id="SSF55073">
    <property type="entry name" value="Nucleotide cyclase"/>
    <property type="match status" value="1"/>
</dbReference>
<keyword evidence="2" id="KW-1133">Transmembrane helix</keyword>
<dbReference type="SUPFAM" id="SSF63829">
    <property type="entry name" value="Calcium-dependent phosphotriesterase"/>
    <property type="match status" value="3"/>
</dbReference>
<evidence type="ECO:0000256" key="1">
    <source>
        <dbReference type="ARBA" id="ARBA00012528"/>
    </source>
</evidence>
<dbReference type="Pfam" id="PF07495">
    <property type="entry name" value="Y_Y_Y"/>
    <property type="match status" value="1"/>
</dbReference>
<evidence type="ECO:0000256" key="3">
    <source>
        <dbReference type="SAM" id="SignalP"/>
    </source>
</evidence>
<keyword evidence="2" id="KW-0812">Transmembrane</keyword>
<dbReference type="GO" id="GO:0052621">
    <property type="term" value="F:diguanylate cyclase activity"/>
    <property type="evidence" value="ECO:0007669"/>
    <property type="project" value="UniProtKB-EC"/>
</dbReference>
<dbReference type="PROSITE" id="PS51257">
    <property type="entry name" value="PROKAR_LIPOPROTEIN"/>
    <property type="match status" value="1"/>
</dbReference>
<feature type="chain" id="PRO_5002667048" description="diguanylate cyclase" evidence="3">
    <location>
        <begin position="19"/>
        <end position="1041"/>
    </location>
</feature>
<dbReference type="InterPro" id="IPR043128">
    <property type="entry name" value="Rev_trsase/Diguanyl_cyclase"/>
</dbReference>
<dbReference type="AlphaFoldDB" id="A4C9F8"/>
<dbReference type="RefSeq" id="WP_009838484.1">
    <property type="nucleotide sequence ID" value="NZ_AAOH01000003.1"/>
</dbReference>
<dbReference type="eggNOG" id="COG3292">
    <property type="taxonomic scope" value="Bacteria"/>
</dbReference>
<keyword evidence="2" id="KW-0472">Membrane</keyword>
<evidence type="ECO:0000259" key="4">
    <source>
        <dbReference type="PROSITE" id="PS50887"/>
    </source>
</evidence>
<protein>
    <recommendedName>
        <fullName evidence="1">diguanylate cyclase</fullName>
        <ecNumber evidence="1">2.7.7.65</ecNumber>
    </recommendedName>
</protein>
<evidence type="ECO:0000313" key="6">
    <source>
        <dbReference type="Proteomes" id="UP000006201"/>
    </source>
</evidence>
<reference evidence="5 6" key="1">
    <citation type="submission" date="2006-02" db="EMBL/GenBank/DDBJ databases">
        <authorList>
            <person name="Moran M.A."/>
            <person name="Kjelleberg S."/>
            <person name="Egan S."/>
            <person name="Saunders N."/>
            <person name="Thomas T."/>
            <person name="Ferriera S."/>
            <person name="Johnson J."/>
            <person name="Kravitz S."/>
            <person name="Halpern A."/>
            <person name="Remington K."/>
            <person name="Beeson K."/>
            <person name="Tran B."/>
            <person name="Rogers Y.-H."/>
            <person name="Friedman R."/>
            <person name="Venter J.C."/>
        </authorList>
    </citation>
    <scope>NUCLEOTIDE SEQUENCE [LARGE SCALE GENOMIC DNA]</scope>
    <source>
        <strain evidence="5 6">D2</strain>
    </source>
</reference>
<dbReference type="EC" id="2.7.7.65" evidence="1"/>
<keyword evidence="3" id="KW-0732">Signal</keyword>
<dbReference type="InterPro" id="IPR050469">
    <property type="entry name" value="Diguanylate_Cyclase"/>
</dbReference>
<dbReference type="STRING" id="87626.PTD2_09264"/>
<dbReference type="PANTHER" id="PTHR45138:SF6">
    <property type="entry name" value="DIGUANYLATE CYCLASE DGCN"/>
    <property type="match status" value="1"/>
</dbReference>
<feature type="domain" description="GGDEF" evidence="4">
    <location>
        <begin position="860"/>
        <end position="999"/>
    </location>
</feature>
<gene>
    <name evidence="5" type="ORF">PTD2_09264</name>
</gene>
<evidence type="ECO:0000313" key="5">
    <source>
        <dbReference type="EMBL" id="EAR29223.1"/>
    </source>
</evidence>
<dbReference type="PANTHER" id="PTHR45138">
    <property type="entry name" value="REGULATORY COMPONENTS OF SENSORY TRANSDUCTION SYSTEM"/>
    <property type="match status" value="1"/>
</dbReference>
<dbReference type="Gene3D" id="2.130.10.10">
    <property type="entry name" value="YVTN repeat-like/Quinoprotein amine dehydrogenase"/>
    <property type="match status" value="3"/>
</dbReference>
<dbReference type="InterPro" id="IPR011110">
    <property type="entry name" value="Reg_prop"/>
</dbReference>
<feature type="transmembrane region" description="Helical" evidence="2">
    <location>
        <begin position="762"/>
        <end position="783"/>
    </location>
</feature>
<dbReference type="InterPro" id="IPR015943">
    <property type="entry name" value="WD40/YVTN_repeat-like_dom_sf"/>
</dbReference>
<dbReference type="NCBIfam" id="TIGR00254">
    <property type="entry name" value="GGDEF"/>
    <property type="match status" value="1"/>
</dbReference>
<dbReference type="GO" id="GO:1902201">
    <property type="term" value="P:negative regulation of bacterial-type flagellum-dependent cell motility"/>
    <property type="evidence" value="ECO:0007669"/>
    <property type="project" value="TreeGrafter"/>
</dbReference>
<evidence type="ECO:0000256" key="2">
    <source>
        <dbReference type="SAM" id="Phobius"/>
    </source>
</evidence>
<dbReference type="InterPro" id="IPR000160">
    <property type="entry name" value="GGDEF_dom"/>
</dbReference>
<sequence>MIKTLVYFCLFLSVSCFASINDYVVKKWSTSDGLASQSLTSIVQDRQGYIWVGTQFGLSRFDGMNFTNFSTANAEFLQSNAISKLQLDQDGMLWIGSKSGLVRLDPRSFDYATFNVNGGVHDILADKEGRIWIAANGLYLFFNEKFIPINQLLANSEAPVWPNDDGSRTQKKLVGRIIGSVSKMALSPQGIWLVNERNLLRLTYQLSSKSSVKLEITAKVALPDSLAQTIVTDLAWLEGNLFLASEAGAYKLDVDEELRAIAIPYAIKKATYKIMSDSDGGIWASTEGRLSYRDPSGDWEGVDSLELAQTWFNDIMRDRNNNIWLASSSDGLWQAHKGLVNRHATLAEIKEPIDAVTLSPRNVLWVASRSGIGFYNDDKVFVTTINSVDYQNAKVQSLYFDNDRLFINTDSGLFIYDPEGVHRPTERVLRTNSINSINRSADGSLWFGTERGLYRLGYNGLKSFIHNAKLGSNKITYQLISDNYNWLGTTKGAYVFSDKGIDPIATSTALANASISSMLELPDHVILIGTMTNGLFYRSLDNEWHQLDASNGLPYGSILSLHYDEKYQHIWVSNLKGVYRMPAAQFSQKISNIQIEQVLSSFDRQLDGKLSQCCAGKGQNAVADTGDSLWYPSLQGLIEIPKDIELFGQAILEPIVESISTTNQDHRVKDGSATIDLDARDLTINYSAIDFYAPNSLEFRYQLVNFDKSWRFANRRREAIYTNLPPGVFTFELEVKRQSMTWEQAVKTHLTIKIAKRFDETIYFRLLIVSLFITLLYVVFLIYRNQERRKQLELEKQVESRTTELTETNNKLNLANSQLKQVSHSDELTGLRSRRFLFDQLPKDIEHYQRNRESLEEQGKALALVIVNLDEFSRINDAYGPIFGDSCLQQVATLLIGKTQGSDYVVRWSGDEFLLLLRDMKRNAIDDYTKNLCRTISDHKFKLPNGKTVHLSSSLGWAFYPLPLLGGQIIGWETSINLADLALHKVKERGRNGVATFTFDDQIDAFEFEDNEIIEKQLADLLDTQLAKLHIWMQERWSMKI</sequence>
<dbReference type="Pfam" id="PF07494">
    <property type="entry name" value="Reg_prop"/>
    <property type="match status" value="1"/>
</dbReference>
<dbReference type="Proteomes" id="UP000006201">
    <property type="component" value="Unassembled WGS sequence"/>
</dbReference>
<dbReference type="HOGENOM" id="CLU_000445_28_4_6"/>
<dbReference type="Gene3D" id="2.60.40.10">
    <property type="entry name" value="Immunoglobulins"/>
    <property type="match status" value="1"/>
</dbReference>
<dbReference type="GO" id="GO:0005886">
    <property type="term" value="C:plasma membrane"/>
    <property type="evidence" value="ECO:0007669"/>
    <property type="project" value="TreeGrafter"/>
</dbReference>
<proteinExistence type="predicted"/>